<feature type="chain" id="PRO_5022683792" description="Phytase-like domain-containing protein" evidence="2">
    <location>
        <begin position="27"/>
        <end position="435"/>
    </location>
</feature>
<proteinExistence type="predicted"/>
<feature type="transmembrane region" description="Helical" evidence="1">
    <location>
        <begin position="379"/>
        <end position="403"/>
    </location>
</feature>
<accession>A0A5B8MWW1</accession>
<protein>
    <recommendedName>
        <fullName evidence="3">Phytase-like domain-containing protein</fullName>
    </recommendedName>
</protein>
<evidence type="ECO:0000313" key="5">
    <source>
        <dbReference type="Proteomes" id="UP000316726"/>
    </source>
</evidence>
<dbReference type="PROSITE" id="PS51257">
    <property type="entry name" value="PROKAR_LIPOPROTEIN"/>
    <property type="match status" value="1"/>
</dbReference>
<evidence type="ECO:0000313" key="4">
    <source>
        <dbReference type="EMBL" id="QDZ25033.1"/>
    </source>
</evidence>
<evidence type="ECO:0000256" key="2">
    <source>
        <dbReference type="SAM" id="SignalP"/>
    </source>
</evidence>
<reference evidence="4 5" key="1">
    <citation type="submission" date="2018-07" db="EMBL/GenBank/DDBJ databases">
        <title>The complete nuclear genome of the prasinophyte Chloropicon primus (CCMP1205).</title>
        <authorList>
            <person name="Pombert J.-F."/>
            <person name="Otis C."/>
            <person name="Turmel M."/>
            <person name="Lemieux C."/>
        </authorList>
    </citation>
    <scope>NUCLEOTIDE SEQUENCE [LARGE SCALE GENOMIC DNA]</scope>
    <source>
        <strain evidence="4 5">CCMP1205</strain>
    </source>
</reference>
<keyword evidence="1" id="KW-0472">Membrane</keyword>
<keyword evidence="1" id="KW-1133">Transmembrane helix</keyword>
<dbReference type="Proteomes" id="UP000316726">
    <property type="component" value="Chromosome 15"/>
</dbReference>
<dbReference type="InterPro" id="IPR027372">
    <property type="entry name" value="Phytase-like_dom"/>
</dbReference>
<dbReference type="OrthoDB" id="441843at2759"/>
<gene>
    <name evidence="4" type="ORF">A3770_15p75510</name>
</gene>
<feature type="domain" description="Phytase-like" evidence="3">
    <location>
        <begin position="63"/>
        <end position="329"/>
    </location>
</feature>
<dbReference type="AlphaFoldDB" id="A0A5B8MWW1"/>
<keyword evidence="2" id="KW-0732">Signal</keyword>
<dbReference type="Pfam" id="PF13449">
    <property type="entry name" value="Phytase-like"/>
    <property type="match status" value="1"/>
</dbReference>
<evidence type="ECO:0000256" key="1">
    <source>
        <dbReference type="SAM" id="Phobius"/>
    </source>
</evidence>
<evidence type="ECO:0000259" key="3">
    <source>
        <dbReference type="Pfam" id="PF13449"/>
    </source>
</evidence>
<keyword evidence="1" id="KW-0812">Transmembrane</keyword>
<organism evidence="4 5">
    <name type="scientific">Chloropicon primus</name>
    <dbReference type="NCBI Taxonomy" id="1764295"/>
    <lineage>
        <taxon>Eukaryota</taxon>
        <taxon>Viridiplantae</taxon>
        <taxon>Chlorophyta</taxon>
        <taxon>Chloropicophyceae</taxon>
        <taxon>Chloropicales</taxon>
        <taxon>Chloropicaceae</taxon>
        <taxon>Chloropicon</taxon>
    </lineage>
</organism>
<sequence length="435" mass="48532">MRMRRGVVMVSLFFFAASCVFIEAAAKKVKVKEERIQQLDLEPGHFAGLEFMGGLILHAKDDHFGGWSGIVTKREGREVVAVSDKGYWLNMTLSYAEGGRAPMEVTGAWTYPLLDPEGNPLKKKAWADAESVVFGSRGDLLVSFERNHRIVRYDNVTAPATTDSALTLASEILSKHCNYNGGPEAIETYEDHLIMFCEDAIDGYDTSFQGWLVPLQPAPGAREKSELGYSRRLFMKITDGFRPTDFAMLDSGDLLILERMHDGHRTGFRLEVIPRKYLAATGEEALVVPARAAEAWQSPSNPVDNMECLSVDQLEGGKVRVNLMSDDNFSSKQQTVFFVFEVHAEDLVEYAYEMARVEDFPPSNPQVLSNGTREKTIQVVVGVSLFLGGLLTGAGVVMIVNYVRSKNSNKRKYESFVAMTRQDFNDFSLPSDDQM</sequence>
<dbReference type="EMBL" id="CP031048">
    <property type="protein sequence ID" value="QDZ25033.1"/>
    <property type="molecule type" value="Genomic_DNA"/>
</dbReference>
<name>A0A5B8MWW1_9CHLO</name>
<feature type="signal peptide" evidence="2">
    <location>
        <begin position="1"/>
        <end position="26"/>
    </location>
</feature>
<keyword evidence="5" id="KW-1185">Reference proteome</keyword>